<evidence type="ECO:0008006" key="4">
    <source>
        <dbReference type="Google" id="ProtNLM"/>
    </source>
</evidence>
<dbReference type="RefSeq" id="WP_203936852.1">
    <property type="nucleotide sequence ID" value="NZ_BAAAGJ010000005.1"/>
</dbReference>
<evidence type="ECO:0000256" key="1">
    <source>
        <dbReference type="SAM" id="Phobius"/>
    </source>
</evidence>
<comment type="caution">
    <text evidence="2">The sequence shown here is derived from an EMBL/GenBank/DDBJ whole genome shotgun (WGS) entry which is preliminary data.</text>
</comment>
<dbReference type="Pfam" id="PF06197">
    <property type="entry name" value="DUF998"/>
    <property type="match status" value="1"/>
</dbReference>
<feature type="transmembrane region" description="Helical" evidence="1">
    <location>
        <begin position="52"/>
        <end position="71"/>
    </location>
</feature>
<evidence type="ECO:0000313" key="3">
    <source>
        <dbReference type="Proteomes" id="UP000652013"/>
    </source>
</evidence>
<organism evidence="2 3">
    <name type="scientific">Spirilliplanes yamanashiensis</name>
    <dbReference type="NCBI Taxonomy" id="42233"/>
    <lineage>
        <taxon>Bacteria</taxon>
        <taxon>Bacillati</taxon>
        <taxon>Actinomycetota</taxon>
        <taxon>Actinomycetes</taxon>
        <taxon>Micromonosporales</taxon>
        <taxon>Micromonosporaceae</taxon>
        <taxon>Spirilliplanes</taxon>
    </lineage>
</organism>
<proteinExistence type="predicted"/>
<sequence>MTMIGTARAAAAAAAVAVPAGFGTVAFALSAGPGLWSPGYVSEAGLGIHGAAYGTGMLLVAAGVLLLGVSLAPVSRAVAALLVVSAAGAGTSGAVPCSPGCPLPPYEPATAADLVHGGAAIGGMAALALAMLLLAATPAAAWALRRVAGFGALVLVPLGVLQALTMLVLGRGATGGVVERVMLCVVTAWLTGAAALRLRTTL</sequence>
<feature type="transmembrane region" description="Helical" evidence="1">
    <location>
        <begin position="147"/>
        <end position="168"/>
    </location>
</feature>
<feature type="transmembrane region" description="Helical" evidence="1">
    <location>
        <begin position="115"/>
        <end position="135"/>
    </location>
</feature>
<gene>
    <name evidence="2" type="ORF">Sya03_08690</name>
</gene>
<keyword evidence="1" id="KW-0812">Transmembrane</keyword>
<name>A0A8J3Y4Z1_9ACTN</name>
<dbReference type="EMBL" id="BOOY01000005">
    <property type="protein sequence ID" value="GIJ01517.1"/>
    <property type="molecule type" value="Genomic_DNA"/>
</dbReference>
<dbReference type="Proteomes" id="UP000652013">
    <property type="component" value="Unassembled WGS sequence"/>
</dbReference>
<feature type="transmembrane region" description="Helical" evidence="1">
    <location>
        <begin position="78"/>
        <end position="95"/>
    </location>
</feature>
<keyword evidence="1" id="KW-0472">Membrane</keyword>
<feature type="transmembrane region" description="Helical" evidence="1">
    <location>
        <begin position="180"/>
        <end position="198"/>
    </location>
</feature>
<dbReference type="AlphaFoldDB" id="A0A8J3Y4Z1"/>
<accession>A0A8J3Y4Z1</accession>
<keyword evidence="3" id="KW-1185">Reference proteome</keyword>
<keyword evidence="1" id="KW-1133">Transmembrane helix</keyword>
<evidence type="ECO:0000313" key="2">
    <source>
        <dbReference type="EMBL" id="GIJ01517.1"/>
    </source>
</evidence>
<reference evidence="2" key="1">
    <citation type="submission" date="2021-01" db="EMBL/GenBank/DDBJ databases">
        <title>Whole genome shotgun sequence of Spirilliplanes yamanashiensis NBRC 15828.</title>
        <authorList>
            <person name="Komaki H."/>
            <person name="Tamura T."/>
        </authorList>
    </citation>
    <scope>NUCLEOTIDE SEQUENCE</scope>
    <source>
        <strain evidence="2">NBRC 15828</strain>
    </source>
</reference>
<protein>
    <recommendedName>
        <fullName evidence="4">DUF998 domain-containing protein</fullName>
    </recommendedName>
</protein>
<dbReference type="InterPro" id="IPR009339">
    <property type="entry name" value="DUF998"/>
</dbReference>